<gene>
    <name evidence="1" type="ORF">C8P65_10464</name>
</gene>
<sequence length="221" mass="26267">MNKLIIFFCCSITLLRSCITLDKEDTNIIKVDNYKTEKIKIKTINSRNEKIEWQDITKDHNEDKMFSNYVEIDSLSILLRFDNNTKTILKDNIGEPYDEDRVHYTYKGYSKNINSFIVESDAYEDHSFFLYSKETGVQKEIDNIPHISTKGQLLFTYVHTPFAENDSLPNVYLYLVNKNIELIAKITTKKEIKEYFWKDKHTIFFKFFDHQVNGIKIITQR</sequence>
<proteinExistence type="predicted"/>
<dbReference type="EMBL" id="QBKG01000004">
    <property type="protein sequence ID" value="PTX07374.1"/>
    <property type="molecule type" value="Genomic_DNA"/>
</dbReference>
<organism evidence="1 2">
    <name type="scientific">Capnocytophaga leadbetteri</name>
    <dbReference type="NCBI Taxonomy" id="327575"/>
    <lineage>
        <taxon>Bacteria</taxon>
        <taxon>Pseudomonadati</taxon>
        <taxon>Bacteroidota</taxon>
        <taxon>Flavobacteriia</taxon>
        <taxon>Flavobacteriales</taxon>
        <taxon>Flavobacteriaceae</taxon>
        <taxon>Capnocytophaga</taxon>
    </lineage>
</organism>
<dbReference type="AlphaFoldDB" id="A0A2T5XVJ0"/>
<dbReference type="RefSeq" id="WP_107781886.1">
    <property type="nucleotide sequence ID" value="NZ_QBKG01000004.1"/>
</dbReference>
<dbReference type="GeneID" id="84580419"/>
<protein>
    <submittedName>
        <fullName evidence="1">Uncharacterized protein</fullName>
    </submittedName>
</protein>
<dbReference type="Proteomes" id="UP000243985">
    <property type="component" value="Unassembled WGS sequence"/>
</dbReference>
<name>A0A2T5XVJ0_9FLAO</name>
<evidence type="ECO:0000313" key="1">
    <source>
        <dbReference type="EMBL" id="PTX07374.1"/>
    </source>
</evidence>
<evidence type="ECO:0000313" key="2">
    <source>
        <dbReference type="Proteomes" id="UP000243985"/>
    </source>
</evidence>
<comment type="caution">
    <text evidence="1">The sequence shown here is derived from an EMBL/GenBank/DDBJ whole genome shotgun (WGS) entry which is preliminary data.</text>
</comment>
<accession>A0A2T5XVJ0</accession>
<reference evidence="1 2" key="1">
    <citation type="submission" date="2018-04" db="EMBL/GenBank/DDBJ databases">
        <title>Genomic Encyclopedia of Archaeal and Bacterial Type Strains, Phase II (KMG-II): from individual species to whole genera.</title>
        <authorList>
            <person name="Goeker M."/>
        </authorList>
    </citation>
    <scope>NUCLEOTIDE SEQUENCE [LARGE SCALE GENOMIC DNA]</scope>
    <source>
        <strain evidence="1 2">DSM 22902</strain>
    </source>
</reference>